<keyword evidence="1" id="KW-0175">Coiled coil</keyword>
<protein>
    <submittedName>
        <fullName evidence="2">Uncharacterized protein</fullName>
    </submittedName>
</protein>
<gene>
    <name evidence="2" type="ORF">F5891DRAFT_1201479</name>
</gene>
<keyword evidence="3" id="KW-1185">Reference proteome</keyword>
<dbReference type="EMBL" id="JABBWK010000302">
    <property type="protein sequence ID" value="KAG1885881.1"/>
    <property type="molecule type" value="Genomic_DNA"/>
</dbReference>
<sequence>MSHEGHHSEGNGMLQSMFIVDMTDVHLSMEKTQVANNEKFDSIQTDVSKIKGSLKQTHKIAEGTSSRLMDLEDVVASNQAKLEDMLDNVHRQLHDIENAMVASNTKMEPIERISTIELSVLALHNVIAKSVEHHKAILQSGKVLYQKLSEEVADTRAEIGQIVDNIFQNISTFHQSTTNDLAALQDSVNRWPDSYLQPTIHNTMTGTTLLSELQSGSENSACRADNIPGHWHAADGETAVSKVDTDVSSQISPFTTEPVTTRTAVVSLSACMDLIKRIFNSISQVACCDTSLRLVHTMLGVIILAKIFRNFVHLGFMKAQTQIEEAVTLTPPSGMEERLMWQFCKDAWGTDNV</sequence>
<evidence type="ECO:0000313" key="2">
    <source>
        <dbReference type="EMBL" id="KAG1885881.1"/>
    </source>
</evidence>
<accession>A0AAD4HCA9</accession>
<organism evidence="2 3">
    <name type="scientific">Suillus fuscotomentosus</name>
    <dbReference type="NCBI Taxonomy" id="1912939"/>
    <lineage>
        <taxon>Eukaryota</taxon>
        <taxon>Fungi</taxon>
        <taxon>Dikarya</taxon>
        <taxon>Basidiomycota</taxon>
        <taxon>Agaricomycotina</taxon>
        <taxon>Agaricomycetes</taxon>
        <taxon>Agaricomycetidae</taxon>
        <taxon>Boletales</taxon>
        <taxon>Suillineae</taxon>
        <taxon>Suillaceae</taxon>
        <taxon>Suillus</taxon>
    </lineage>
</organism>
<proteinExistence type="predicted"/>
<dbReference type="Proteomes" id="UP001195769">
    <property type="component" value="Unassembled WGS sequence"/>
</dbReference>
<feature type="coiled-coil region" evidence="1">
    <location>
        <begin position="68"/>
        <end position="99"/>
    </location>
</feature>
<dbReference type="AlphaFoldDB" id="A0AAD4HCA9"/>
<reference evidence="2" key="1">
    <citation type="journal article" date="2020" name="New Phytol.">
        <title>Comparative genomics reveals dynamic genome evolution in host specialist ectomycorrhizal fungi.</title>
        <authorList>
            <person name="Lofgren L.A."/>
            <person name="Nguyen N.H."/>
            <person name="Vilgalys R."/>
            <person name="Ruytinx J."/>
            <person name="Liao H.L."/>
            <person name="Branco S."/>
            <person name="Kuo A."/>
            <person name="LaButti K."/>
            <person name="Lipzen A."/>
            <person name="Andreopoulos W."/>
            <person name="Pangilinan J."/>
            <person name="Riley R."/>
            <person name="Hundley H."/>
            <person name="Na H."/>
            <person name="Barry K."/>
            <person name="Grigoriev I.V."/>
            <person name="Stajich J.E."/>
            <person name="Kennedy P.G."/>
        </authorList>
    </citation>
    <scope>NUCLEOTIDE SEQUENCE</scope>
    <source>
        <strain evidence="2">FC203</strain>
    </source>
</reference>
<name>A0AAD4HCA9_9AGAM</name>
<comment type="caution">
    <text evidence="2">The sequence shown here is derived from an EMBL/GenBank/DDBJ whole genome shotgun (WGS) entry which is preliminary data.</text>
</comment>
<evidence type="ECO:0000256" key="1">
    <source>
        <dbReference type="SAM" id="Coils"/>
    </source>
</evidence>
<evidence type="ECO:0000313" key="3">
    <source>
        <dbReference type="Proteomes" id="UP001195769"/>
    </source>
</evidence>
<dbReference type="RefSeq" id="XP_041216467.1">
    <property type="nucleotide sequence ID" value="XM_041368891.1"/>
</dbReference>
<dbReference type="GeneID" id="64663189"/>